<accession>A0A4Q1D586</accession>
<organism evidence="1 2">
    <name type="scientific">Filimonas effusa</name>
    <dbReference type="NCBI Taxonomy" id="2508721"/>
    <lineage>
        <taxon>Bacteria</taxon>
        <taxon>Pseudomonadati</taxon>
        <taxon>Bacteroidota</taxon>
        <taxon>Chitinophagia</taxon>
        <taxon>Chitinophagales</taxon>
        <taxon>Chitinophagaceae</taxon>
        <taxon>Filimonas</taxon>
    </lineage>
</organism>
<keyword evidence="2" id="KW-1185">Reference proteome</keyword>
<comment type="caution">
    <text evidence="1">The sequence shown here is derived from an EMBL/GenBank/DDBJ whole genome shotgun (WGS) entry which is preliminary data.</text>
</comment>
<protein>
    <submittedName>
        <fullName evidence="1">Uncharacterized protein</fullName>
    </submittedName>
</protein>
<dbReference type="RefSeq" id="WP_129004570.1">
    <property type="nucleotide sequence ID" value="NZ_SDHZ01000002.1"/>
</dbReference>
<sequence length="119" mass="13772">MENLYDAQQQIAQLQFRHTSDVLTLRLHMLEMMAMLSSHHQRVSNPVLRHHIKVTFYHLQELYKETDNTPVSFKKAKREVLETIQNYIFKANMLDTKTEYLSSSVPSTPVAQAGIQAVA</sequence>
<dbReference type="Proteomes" id="UP000290545">
    <property type="component" value="Unassembled WGS sequence"/>
</dbReference>
<dbReference type="EMBL" id="SDHZ01000002">
    <property type="protein sequence ID" value="RXK83518.1"/>
    <property type="molecule type" value="Genomic_DNA"/>
</dbReference>
<name>A0A4Q1D586_9BACT</name>
<evidence type="ECO:0000313" key="2">
    <source>
        <dbReference type="Proteomes" id="UP000290545"/>
    </source>
</evidence>
<gene>
    <name evidence="1" type="ORF">ESB13_15610</name>
</gene>
<dbReference type="AlphaFoldDB" id="A0A4Q1D586"/>
<reference evidence="1 2" key="1">
    <citation type="submission" date="2019-01" db="EMBL/GenBank/DDBJ databases">
        <title>Filimonas sp. strain TTM-71.</title>
        <authorList>
            <person name="Chen W.-M."/>
        </authorList>
    </citation>
    <scope>NUCLEOTIDE SEQUENCE [LARGE SCALE GENOMIC DNA]</scope>
    <source>
        <strain evidence="1 2">TTM-71</strain>
    </source>
</reference>
<proteinExistence type="predicted"/>
<evidence type="ECO:0000313" key="1">
    <source>
        <dbReference type="EMBL" id="RXK83518.1"/>
    </source>
</evidence>
<dbReference type="OrthoDB" id="673442at2"/>